<protein>
    <submittedName>
        <fullName evidence="1">DAGAT-domain-containing protein</fullName>
    </submittedName>
</protein>
<accession>A0ACB6S958</accession>
<proteinExistence type="predicted"/>
<name>A0ACB6S958_9PLEO</name>
<dbReference type="Proteomes" id="UP000799754">
    <property type="component" value="Unassembled WGS sequence"/>
</dbReference>
<sequence>MSLNPEPAAPEEREAQQLPPKSFADAAQEALEPQSHANGTDGAAESTEHSVDVQTDGPKTNGVGVLKIVGTDGHQQDDKQSATESTKESSKESSIKDQESYEGTGIDETPKSPKAKTHRRKGSRSSLGSVGRTYGVSMKDDIKAAATHVKNEATNAAAEAKDEATVLKKQVDDKQETLERETKQKLDDTFLPETPRLVNGDALTTVRPPKEVEKDSRIDKPLKRRDSELKAGRQAGAGWAKSKIRFAPMNVPLQRRLQTCAVLMHTLSIVGSLAIFFFLCSIPLLWPILLPYTIYVLFSNAGTSGELSFRSERLRRLKVWSLFASYFPARLHRSQELEPTRKYIFGYHPHGIISHGAFAAFATEALGFSQLFPGITNALLTLDSNFRYPLYREYALRLGMASVSRESCENILSKGGHNGEGMGRAITIVVGGARESLDARPGVVHLVLRRRKGFVKMAIRTGADLVPVLAFGENDIYDQVDSESHPLLHKFQMLVKKVMGFTVPIFHARGIFNYDVGMMPYRRPINIVVGKPIRVVQDKHPNPEYMDEVHEKYIEELMRLWHEHKNTFAKQRTGELEIVE</sequence>
<evidence type="ECO:0000313" key="2">
    <source>
        <dbReference type="Proteomes" id="UP000799754"/>
    </source>
</evidence>
<dbReference type="EMBL" id="MU006706">
    <property type="protein sequence ID" value="KAF2630589.1"/>
    <property type="molecule type" value="Genomic_DNA"/>
</dbReference>
<comment type="caution">
    <text evidence="1">The sequence shown here is derived from an EMBL/GenBank/DDBJ whole genome shotgun (WGS) entry which is preliminary data.</text>
</comment>
<organism evidence="1 2">
    <name type="scientific">Macroventuria anomochaeta</name>
    <dbReference type="NCBI Taxonomy" id="301207"/>
    <lineage>
        <taxon>Eukaryota</taxon>
        <taxon>Fungi</taxon>
        <taxon>Dikarya</taxon>
        <taxon>Ascomycota</taxon>
        <taxon>Pezizomycotina</taxon>
        <taxon>Dothideomycetes</taxon>
        <taxon>Pleosporomycetidae</taxon>
        <taxon>Pleosporales</taxon>
        <taxon>Pleosporineae</taxon>
        <taxon>Didymellaceae</taxon>
        <taxon>Macroventuria</taxon>
    </lineage>
</organism>
<gene>
    <name evidence="1" type="ORF">BU25DRAFT_407881</name>
</gene>
<evidence type="ECO:0000313" key="1">
    <source>
        <dbReference type="EMBL" id="KAF2630589.1"/>
    </source>
</evidence>
<keyword evidence="2" id="KW-1185">Reference proteome</keyword>
<reference evidence="1" key="1">
    <citation type="journal article" date="2020" name="Stud. Mycol.">
        <title>101 Dothideomycetes genomes: a test case for predicting lifestyles and emergence of pathogens.</title>
        <authorList>
            <person name="Haridas S."/>
            <person name="Albert R."/>
            <person name="Binder M."/>
            <person name="Bloem J."/>
            <person name="Labutti K."/>
            <person name="Salamov A."/>
            <person name="Andreopoulos B."/>
            <person name="Baker S."/>
            <person name="Barry K."/>
            <person name="Bills G."/>
            <person name="Bluhm B."/>
            <person name="Cannon C."/>
            <person name="Castanera R."/>
            <person name="Culley D."/>
            <person name="Daum C."/>
            <person name="Ezra D."/>
            <person name="Gonzalez J."/>
            <person name="Henrissat B."/>
            <person name="Kuo A."/>
            <person name="Liang C."/>
            <person name="Lipzen A."/>
            <person name="Lutzoni F."/>
            <person name="Magnuson J."/>
            <person name="Mondo S."/>
            <person name="Nolan M."/>
            <person name="Ohm R."/>
            <person name="Pangilinan J."/>
            <person name="Park H.-J."/>
            <person name="Ramirez L."/>
            <person name="Alfaro M."/>
            <person name="Sun H."/>
            <person name="Tritt A."/>
            <person name="Yoshinaga Y."/>
            <person name="Zwiers L.-H."/>
            <person name="Turgeon B."/>
            <person name="Goodwin S."/>
            <person name="Spatafora J."/>
            <person name="Crous P."/>
            <person name="Grigoriev I."/>
        </authorList>
    </citation>
    <scope>NUCLEOTIDE SEQUENCE</scope>
    <source>
        <strain evidence="1">CBS 525.71</strain>
    </source>
</reference>